<evidence type="ECO:0000313" key="5">
    <source>
        <dbReference type="EMBL" id="MBB2181481.1"/>
    </source>
</evidence>
<evidence type="ECO:0000256" key="3">
    <source>
        <dbReference type="SAM" id="SignalP"/>
    </source>
</evidence>
<comment type="subcellular location">
    <subcellularLocation>
        <location evidence="1">Membrane</location>
    </subcellularLocation>
</comment>
<dbReference type="PANTHER" id="PTHR46825">
    <property type="entry name" value="D-ALANYL-D-ALANINE-CARBOXYPEPTIDASE/ENDOPEPTIDASE AMPH"/>
    <property type="match status" value="1"/>
</dbReference>
<feature type="domain" description="Beta-lactamase-related" evidence="4">
    <location>
        <begin position="68"/>
        <end position="395"/>
    </location>
</feature>
<dbReference type="AlphaFoldDB" id="A0A839JYC4"/>
<dbReference type="RefSeq" id="WP_228351259.1">
    <property type="nucleotide sequence ID" value="NZ_JACEGA010000001.1"/>
</dbReference>
<evidence type="ECO:0000256" key="1">
    <source>
        <dbReference type="ARBA" id="ARBA00004370"/>
    </source>
</evidence>
<feature type="chain" id="PRO_5032372699" evidence="3">
    <location>
        <begin position="29"/>
        <end position="707"/>
    </location>
</feature>
<sequence>MLKRFMKSGIAFVIAVLLIITPYSYAFADTLTNETQVQQATTEAAPTEASNIQKLAESKATYLTSFYGATSVQYAMIEDGKITLSGQAGVYNREDGTKPTKDHMYGIGSISKVYTTVAVMQLVEEGKLQLDTPVVEYLPEFTMADSRYKDITVRMLINHSSGLLGTFMTNAALFADNDTYNHDLFLASLKNVRLKADPGAFSVYSNDGFTLAEILVEKISGMSFTDYIRNNITTPLNLTSTATPQDDFDRKKLAKTYLTGSKEALPYEAFNMIGAGGIYSTAEDMCQFATIFMKDRTIDLLNDTSVMAMENSEYLNGLWPKSDNALISYGLGWDSVNTYPFNQYKIKALVKGGDTMLYHATLVVLPEENMAMAVLSSGGASPYDQALAQEVLLAALKEKGRINEIKPNKTYTAPTKAEMPEEMMNYSGLYANYVSLNKLNVSADGTLTLSSAISPEAGSEKFIYAGDGKFYYQDGSAYLQFVKESNDNTYLYVYGYSTLPGLSQFIDSGYMAQKVEIKPLSTEQKAIWNKRFGMKYFIANEKYTSQIYAIGSPGMEIPFVKDMDGFYMNAAIIDNATANVLVEIPGVYGRDLRDYSFFTVDDTEYMSFGCYVAVPESSVKSLSAKASFTCKINSEGFAHWYKIGKKSAGKTIKVTLPEKASFATYDENGTCIDYSILSGKTTVTLPKKGYIVFIGEPKAVFKVKYVK</sequence>
<comment type="caution">
    <text evidence="5">The sequence shown here is derived from an EMBL/GenBank/DDBJ whole genome shotgun (WGS) entry which is preliminary data.</text>
</comment>
<dbReference type="InterPro" id="IPR012338">
    <property type="entry name" value="Beta-lactam/transpept-like"/>
</dbReference>
<dbReference type="EMBL" id="JACEGA010000001">
    <property type="protein sequence ID" value="MBB2181481.1"/>
    <property type="molecule type" value="Genomic_DNA"/>
</dbReference>
<dbReference type="InterPro" id="IPR050491">
    <property type="entry name" value="AmpC-like"/>
</dbReference>
<keyword evidence="3" id="KW-0732">Signal</keyword>
<dbReference type="Proteomes" id="UP000574276">
    <property type="component" value="Unassembled WGS sequence"/>
</dbReference>
<name>A0A839JYC4_9FIRM</name>
<keyword evidence="2" id="KW-0472">Membrane</keyword>
<dbReference type="GO" id="GO:0016020">
    <property type="term" value="C:membrane"/>
    <property type="evidence" value="ECO:0007669"/>
    <property type="project" value="UniProtKB-SubCell"/>
</dbReference>
<dbReference type="InterPro" id="IPR001466">
    <property type="entry name" value="Beta-lactam-related"/>
</dbReference>
<evidence type="ECO:0000259" key="4">
    <source>
        <dbReference type="Pfam" id="PF00144"/>
    </source>
</evidence>
<organism evidence="5 6">
    <name type="scientific">Variimorphobacter saccharofermentans</name>
    <dbReference type="NCBI Taxonomy" id="2755051"/>
    <lineage>
        <taxon>Bacteria</taxon>
        <taxon>Bacillati</taxon>
        <taxon>Bacillota</taxon>
        <taxon>Clostridia</taxon>
        <taxon>Lachnospirales</taxon>
        <taxon>Lachnospiraceae</taxon>
        <taxon>Variimorphobacter</taxon>
    </lineage>
</organism>
<dbReference type="PANTHER" id="PTHR46825:SF11">
    <property type="entry name" value="PENICILLIN-BINDING PROTEIN 4"/>
    <property type="match status" value="1"/>
</dbReference>
<evidence type="ECO:0000256" key="2">
    <source>
        <dbReference type="ARBA" id="ARBA00023136"/>
    </source>
</evidence>
<gene>
    <name evidence="5" type="ORF">H0486_01055</name>
</gene>
<keyword evidence="6" id="KW-1185">Reference proteome</keyword>
<feature type="signal peptide" evidence="3">
    <location>
        <begin position="1"/>
        <end position="28"/>
    </location>
</feature>
<dbReference type="Gene3D" id="3.40.710.10">
    <property type="entry name" value="DD-peptidase/beta-lactamase superfamily"/>
    <property type="match status" value="1"/>
</dbReference>
<protein>
    <submittedName>
        <fullName evidence="5">Beta-lactamase family protein</fullName>
    </submittedName>
</protein>
<dbReference type="SUPFAM" id="SSF56601">
    <property type="entry name" value="beta-lactamase/transpeptidase-like"/>
    <property type="match status" value="1"/>
</dbReference>
<accession>A0A839JYC4</accession>
<proteinExistence type="predicted"/>
<dbReference type="Pfam" id="PF00144">
    <property type="entry name" value="Beta-lactamase"/>
    <property type="match status" value="1"/>
</dbReference>
<reference evidence="5 6" key="1">
    <citation type="submission" date="2020-07" db="EMBL/GenBank/DDBJ databases">
        <title>Characterization and genome sequencing of isolate MD1, a novel member within the family Lachnospiraceae.</title>
        <authorList>
            <person name="Rettenmaier R."/>
            <person name="Di Bello L."/>
            <person name="Zinser C."/>
            <person name="Scheitz K."/>
            <person name="Liebl W."/>
            <person name="Zverlov V."/>
        </authorList>
    </citation>
    <scope>NUCLEOTIDE SEQUENCE [LARGE SCALE GENOMIC DNA]</scope>
    <source>
        <strain evidence="5 6">MD1</strain>
    </source>
</reference>
<evidence type="ECO:0000313" key="6">
    <source>
        <dbReference type="Proteomes" id="UP000574276"/>
    </source>
</evidence>